<keyword evidence="2" id="KW-1185">Reference proteome</keyword>
<proteinExistence type="predicted"/>
<dbReference type="EMBL" id="LJAM02000807">
    <property type="protein sequence ID" value="RAP68524.1"/>
    <property type="molecule type" value="Genomic_DNA"/>
</dbReference>
<evidence type="ECO:0000313" key="1">
    <source>
        <dbReference type="EMBL" id="RAP68524.1"/>
    </source>
</evidence>
<sequence>MVASFTLKNNSIFFGKTDKYKQNNGTTMLMDVSKSEITCFISLF</sequence>
<gene>
    <name evidence="1" type="ORF">ACZ87_03824</name>
</gene>
<accession>A0A328TKF2</accession>
<reference evidence="1" key="1">
    <citation type="submission" date="2018-04" db="EMBL/GenBank/DDBJ databases">
        <title>Genomes of the Obligate Erwinia dacicola and Facultative Enterobacter sp. OLF Endosymbionts of the Olive Fruit fly, Bactrocera oleae.</title>
        <authorList>
            <person name="Estes A.M."/>
            <person name="Hearn D.J."/>
            <person name="Agarwal S."/>
            <person name="Pierson E.A."/>
            <person name="Dunning-Hotopp J.C."/>
        </authorList>
    </citation>
    <scope>NUCLEOTIDE SEQUENCE [LARGE SCALE GENOMIC DNA]</scope>
    <source>
        <strain evidence="1">Oroville</strain>
    </source>
</reference>
<dbReference type="AlphaFoldDB" id="A0A328TKF2"/>
<comment type="caution">
    <text evidence="1">The sequence shown here is derived from an EMBL/GenBank/DDBJ whole genome shotgun (WGS) entry which is preliminary data.</text>
</comment>
<protein>
    <submittedName>
        <fullName evidence="1">Uncharacterized protein</fullName>
    </submittedName>
</protein>
<organism evidence="1 2">
    <name type="scientific">Candidatus Erwinia dacicola</name>
    <dbReference type="NCBI Taxonomy" id="252393"/>
    <lineage>
        <taxon>Bacteria</taxon>
        <taxon>Pseudomonadati</taxon>
        <taxon>Pseudomonadota</taxon>
        <taxon>Gammaproteobacteria</taxon>
        <taxon>Enterobacterales</taxon>
        <taxon>Erwiniaceae</taxon>
        <taxon>Erwinia</taxon>
    </lineage>
</organism>
<name>A0A328TKF2_9GAMM</name>
<evidence type="ECO:0000313" key="2">
    <source>
        <dbReference type="Proteomes" id="UP000244334"/>
    </source>
</evidence>
<dbReference type="Proteomes" id="UP000244334">
    <property type="component" value="Unassembled WGS sequence"/>
</dbReference>